<dbReference type="AlphaFoldDB" id="A0A8E2B0M8"/>
<accession>A0A8E2B0M8</accession>
<protein>
    <submittedName>
        <fullName evidence="1">Uncharacterized protein</fullName>
    </submittedName>
</protein>
<feature type="non-terminal residue" evidence="1">
    <location>
        <position position="1"/>
    </location>
</feature>
<dbReference type="OrthoDB" id="2266637at2759"/>
<proteinExistence type="predicted"/>
<dbReference type="Proteomes" id="UP000250043">
    <property type="component" value="Unassembled WGS sequence"/>
</dbReference>
<dbReference type="EMBL" id="KV722383">
    <property type="protein sequence ID" value="OCH91547.1"/>
    <property type="molecule type" value="Genomic_DNA"/>
</dbReference>
<gene>
    <name evidence="1" type="ORF">OBBRIDRAFT_728566</name>
</gene>
<name>A0A8E2B0M8_9APHY</name>
<keyword evidence="2" id="KW-1185">Reference proteome</keyword>
<sequence length="121" mass="13777">DLNYINSILEVNPALYLDEIQDQLQKDHNVEVSTGTLSTRDQSTMIPCTYYNVDVRQEGERTSEIEVGGRGIRCAAQKRPQPQFPCKASIWPDQTCTRETRVQSHMQGTVMYDILSLLNIT</sequence>
<reference evidence="1 2" key="1">
    <citation type="submission" date="2016-07" db="EMBL/GenBank/DDBJ databases">
        <title>Draft genome of the white-rot fungus Obba rivulosa 3A-2.</title>
        <authorList>
            <consortium name="DOE Joint Genome Institute"/>
            <person name="Miettinen O."/>
            <person name="Riley R."/>
            <person name="Acob R."/>
            <person name="Barry K."/>
            <person name="Cullen D."/>
            <person name="De Vries R."/>
            <person name="Hainaut M."/>
            <person name="Hatakka A."/>
            <person name="Henrissat B."/>
            <person name="Hilden K."/>
            <person name="Kuo R."/>
            <person name="Labutti K."/>
            <person name="Lipzen A."/>
            <person name="Makela M.R."/>
            <person name="Sandor L."/>
            <person name="Spatafora J.W."/>
            <person name="Grigoriev I.V."/>
            <person name="Hibbett D.S."/>
        </authorList>
    </citation>
    <scope>NUCLEOTIDE SEQUENCE [LARGE SCALE GENOMIC DNA]</scope>
    <source>
        <strain evidence="1 2">3A-2</strain>
    </source>
</reference>
<organism evidence="1 2">
    <name type="scientific">Obba rivulosa</name>
    <dbReference type="NCBI Taxonomy" id="1052685"/>
    <lineage>
        <taxon>Eukaryota</taxon>
        <taxon>Fungi</taxon>
        <taxon>Dikarya</taxon>
        <taxon>Basidiomycota</taxon>
        <taxon>Agaricomycotina</taxon>
        <taxon>Agaricomycetes</taxon>
        <taxon>Polyporales</taxon>
        <taxon>Gelatoporiaceae</taxon>
        <taxon>Obba</taxon>
    </lineage>
</organism>
<evidence type="ECO:0000313" key="2">
    <source>
        <dbReference type="Proteomes" id="UP000250043"/>
    </source>
</evidence>
<evidence type="ECO:0000313" key="1">
    <source>
        <dbReference type="EMBL" id="OCH91547.1"/>
    </source>
</evidence>